<evidence type="ECO:0000256" key="6">
    <source>
        <dbReference type="RuleBase" id="RU000416"/>
    </source>
</evidence>
<dbReference type="GO" id="GO:0032259">
    <property type="term" value="P:methylation"/>
    <property type="evidence" value="ECO:0007669"/>
    <property type="project" value="UniProtKB-KW"/>
</dbReference>
<evidence type="ECO:0000313" key="9">
    <source>
        <dbReference type="Proteomes" id="UP000253689"/>
    </source>
</evidence>
<evidence type="ECO:0000256" key="7">
    <source>
        <dbReference type="RuleBase" id="RU000417"/>
    </source>
</evidence>
<dbReference type="InterPro" id="IPR050750">
    <property type="entry name" value="C5-MTase"/>
</dbReference>
<evidence type="ECO:0000313" key="8">
    <source>
        <dbReference type="EMBL" id="AXF96515.1"/>
    </source>
</evidence>
<proteinExistence type="inferred from homology"/>
<organism evidence="8 9">
    <name type="scientific">Spiroplasma phoeniceum P40</name>
    <dbReference type="NCBI Taxonomy" id="1276259"/>
    <lineage>
        <taxon>Bacteria</taxon>
        <taxon>Bacillati</taxon>
        <taxon>Mycoplasmatota</taxon>
        <taxon>Mollicutes</taxon>
        <taxon>Entomoplasmatales</taxon>
        <taxon>Spiroplasmataceae</taxon>
        <taxon>Spiroplasma</taxon>
    </lineage>
</organism>
<reference evidence="9" key="1">
    <citation type="submission" date="2018-07" db="EMBL/GenBank/DDBJ databases">
        <title>Complete Genome Sequence of Spiroplasma phoeniceum.</title>
        <authorList>
            <person name="Davis R.E."/>
            <person name="Shao J.Y."/>
            <person name="Zhao Y."/>
            <person name="Silver A."/>
            <person name="Stump z."/>
            <person name="Gasparich G."/>
        </authorList>
    </citation>
    <scope>NUCLEOTIDE SEQUENCE [LARGE SCALE GENOMIC DNA]</scope>
    <source>
        <strain evidence="9">P40</strain>
    </source>
</reference>
<evidence type="ECO:0000256" key="2">
    <source>
        <dbReference type="ARBA" id="ARBA00022679"/>
    </source>
</evidence>
<name>A0A345DQM4_9MOLU</name>
<sequence length="421" mass="48488">MFIMLKVIELFAGIGSQRKALEKIGINHKVIAFCDNDKYAEKSYRAIFNDYDTPNLGDITKLETLPYADLITWSFPCQDISNANNNGQGLNGKRSGLAYKVVDLIGTMAIKPQYLLMENVPNLLSKKFFVGFQNLQNQLNKLGYHNQYFTMNAKDYGIPQNRKRLFMISTLKQDFKFQYPQPCNLKFLVKDILENNVNEKYFIRQESMKKAIENNKLKIIQQCSYTITTKQMRWGNAGIIAIPNDIKKLNDGKLMINLRNYNQINIFNDITKNNLIPTITTGHGRPPQIALPIKDYGNFIVLPRAKDGLLINGSYNRFWKTENNYMGTIAASNVNKIMIDNKRQQQDSSKILSFLIDEKEYFLRVLTPCECWLLMGFSNKDFDKASKVVSETQLYKQAGNSIVVDVLEKIFTAMFEIEKKN</sequence>
<keyword evidence="9" id="KW-1185">Reference proteome</keyword>
<protein>
    <recommendedName>
        <fullName evidence="7">Cytosine-specific methyltransferase</fullName>
        <ecNumber evidence="7">2.1.1.37</ecNumber>
    </recommendedName>
</protein>
<dbReference type="Gene3D" id="3.90.120.10">
    <property type="entry name" value="DNA Methylase, subunit A, domain 2"/>
    <property type="match status" value="1"/>
</dbReference>
<dbReference type="GO" id="GO:0009307">
    <property type="term" value="P:DNA restriction-modification system"/>
    <property type="evidence" value="ECO:0007669"/>
    <property type="project" value="UniProtKB-KW"/>
</dbReference>
<dbReference type="EMBL" id="CP031088">
    <property type="protein sequence ID" value="AXF96515.1"/>
    <property type="molecule type" value="Genomic_DNA"/>
</dbReference>
<dbReference type="InterPro" id="IPR031303">
    <property type="entry name" value="C5_meth_CS"/>
</dbReference>
<dbReference type="REBASE" id="261103">
    <property type="entry name" value="M.SphP40ORF1550P"/>
</dbReference>
<dbReference type="PRINTS" id="PR00105">
    <property type="entry name" value="C5METTRFRASE"/>
</dbReference>
<keyword evidence="3 5" id="KW-0949">S-adenosyl-L-methionine</keyword>
<dbReference type="PANTHER" id="PTHR46098">
    <property type="entry name" value="TRNA (CYTOSINE(38)-C(5))-METHYLTRANSFERASE"/>
    <property type="match status" value="1"/>
</dbReference>
<dbReference type="Pfam" id="PF00145">
    <property type="entry name" value="DNA_methylase"/>
    <property type="match status" value="1"/>
</dbReference>
<keyword evidence="2 5" id="KW-0808">Transferase</keyword>
<dbReference type="InterPro" id="IPR018117">
    <property type="entry name" value="C5_DNA_meth_AS"/>
</dbReference>
<accession>A0A345DQM4</accession>
<dbReference type="InterPro" id="IPR029063">
    <property type="entry name" value="SAM-dependent_MTases_sf"/>
</dbReference>
<dbReference type="Proteomes" id="UP000253689">
    <property type="component" value="Chromosome"/>
</dbReference>
<comment type="catalytic activity">
    <reaction evidence="7">
        <text>a 2'-deoxycytidine in DNA + S-adenosyl-L-methionine = a 5-methyl-2'-deoxycytidine in DNA + S-adenosyl-L-homocysteine + H(+)</text>
        <dbReference type="Rhea" id="RHEA:13681"/>
        <dbReference type="Rhea" id="RHEA-COMP:11369"/>
        <dbReference type="Rhea" id="RHEA-COMP:11370"/>
        <dbReference type="ChEBI" id="CHEBI:15378"/>
        <dbReference type="ChEBI" id="CHEBI:57856"/>
        <dbReference type="ChEBI" id="CHEBI:59789"/>
        <dbReference type="ChEBI" id="CHEBI:85452"/>
        <dbReference type="ChEBI" id="CHEBI:85454"/>
        <dbReference type="EC" id="2.1.1.37"/>
    </reaction>
</comment>
<evidence type="ECO:0000256" key="4">
    <source>
        <dbReference type="ARBA" id="ARBA00022747"/>
    </source>
</evidence>
<dbReference type="SUPFAM" id="SSF53335">
    <property type="entry name" value="S-adenosyl-L-methionine-dependent methyltransferases"/>
    <property type="match status" value="1"/>
</dbReference>
<keyword evidence="4" id="KW-0680">Restriction system</keyword>
<dbReference type="PROSITE" id="PS00095">
    <property type="entry name" value="C5_MTASE_2"/>
    <property type="match status" value="1"/>
</dbReference>
<evidence type="ECO:0000256" key="5">
    <source>
        <dbReference type="PROSITE-ProRule" id="PRU01016"/>
    </source>
</evidence>
<evidence type="ECO:0000256" key="3">
    <source>
        <dbReference type="ARBA" id="ARBA00022691"/>
    </source>
</evidence>
<dbReference type="EC" id="2.1.1.37" evidence="7"/>
<feature type="active site" evidence="5">
    <location>
        <position position="77"/>
    </location>
</feature>
<dbReference type="PANTHER" id="PTHR46098:SF1">
    <property type="entry name" value="TRNA (CYTOSINE(38)-C(5))-METHYLTRANSFERASE"/>
    <property type="match status" value="1"/>
</dbReference>
<dbReference type="KEGG" id="sphh:SDAV_001550"/>
<keyword evidence="1 5" id="KW-0489">Methyltransferase</keyword>
<dbReference type="InterPro" id="IPR001525">
    <property type="entry name" value="C5_MeTfrase"/>
</dbReference>
<dbReference type="GO" id="GO:0003886">
    <property type="term" value="F:DNA (cytosine-5-)-methyltransferase activity"/>
    <property type="evidence" value="ECO:0007669"/>
    <property type="project" value="UniProtKB-EC"/>
</dbReference>
<dbReference type="PROSITE" id="PS51679">
    <property type="entry name" value="SAM_MT_C5"/>
    <property type="match status" value="1"/>
</dbReference>
<dbReference type="NCBIfam" id="TIGR00675">
    <property type="entry name" value="dcm"/>
    <property type="match status" value="1"/>
</dbReference>
<dbReference type="Gene3D" id="3.40.50.150">
    <property type="entry name" value="Vaccinia Virus protein VP39"/>
    <property type="match status" value="1"/>
</dbReference>
<comment type="similarity">
    <text evidence="5 6">Belongs to the class I-like SAM-binding methyltransferase superfamily. C5-methyltransferase family.</text>
</comment>
<gene>
    <name evidence="8" type="ORF">SDAV_001550</name>
</gene>
<dbReference type="PROSITE" id="PS00094">
    <property type="entry name" value="C5_MTASE_1"/>
    <property type="match status" value="1"/>
</dbReference>
<evidence type="ECO:0000256" key="1">
    <source>
        <dbReference type="ARBA" id="ARBA00022603"/>
    </source>
</evidence>
<dbReference type="AlphaFoldDB" id="A0A345DQM4"/>